<dbReference type="PROSITE" id="PS00639">
    <property type="entry name" value="THIOL_PROTEASE_HIS"/>
    <property type="match status" value="1"/>
</dbReference>
<dbReference type="GO" id="GO:0008234">
    <property type="term" value="F:cysteine-type peptidase activity"/>
    <property type="evidence" value="ECO:0007669"/>
    <property type="project" value="UniProtKB-KW"/>
</dbReference>
<dbReference type="PANTHER" id="PTHR12411">
    <property type="entry name" value="CYSTEINE PROTEASE FAMILY C1-RELATED"/>
    <property type="match status" value="1"/>
</dbReference>
<dbReference type="InterPro" id="IPR000668">
    <property type="entry name" value="Peptidase_C1A_C"/>
</dbReference>
<dbReference type="InterPro" id="IPR025660">
    <property type="entry name" value="Pept_his_AS"/>
</dbReference>
<dbReference type="Proteomes" id="UP000008068">
    <property type="component" value="Unassembled WGS sequence"/>
</dbReference>
<feature type="chain" id="PRO_5018535657" description="Peptidase C1A papain C-terminal domain-containing protein" evidence="8">
    <location>
        <begin position="22"/>
        <end position="374"/>
    </location>
</feature>
<sequence length="374" mass="41069">MYFNLANFQTSILLLIPATSAFVVLENPIAVPYLQVPHYTGPALVDYINKAQSSWVAEHNEMTEEEMKFKVMDERFADPLQDGEPELDWGEIVPEPLPDTFDSREQWPECKSIKLIRNQATCGSCWAFGAAEIISDRICIQSNATQTPIISVEDILSCCGVSCGKGCQGGYSIEALRFWKSSGAVTGGDYNGAGCMPYSFAPCKKDSCAQGTTPSCKTTCQSSYKTAEYTKDKHFGTTAYKITNSVAAIQTEIYHNGPVEASFKVYEDFYKYKSGVYQYTSGKLVGGHAVKIIGWGTENGVDYWLIANSWGTTFGDSGFFKMRRGTNEVGIEGNVVAGTAKLGTHDEKREDDDGAATSCSFVMCTLILLSYYLI</sequence>
<evidence type="ECO:0000256" key="5">
    <source>
        <dbReference type="ARBA" id="ARBA00022807"/>
    </source>
</evidence>
<evidence type="ECO:0000313" key="11">
    <source>
        <dbReference type="Proteomes" id="UP000008068"/>
    </source>
</evidence>
<keyword evidence="3 8" id="KW-0732">Signal</keyword>
<proteinExistence type="inferred from homology"/>
<evidence type="ECO:0000256" key="3">
    <source>
        <dbReference type="ARBA" id="ARBA00022729"/>
    </source>
</evidence>
<dbReference type="PROSITE" id="PS00640">
    <property type="entry name" value="THIOL_PROTEASE_ASN"/>
    <property type="match status" value="1"/>
</dbReference>
<feature type="signal peptide" evidence="8">
    <location>
        <begin position="1"/>
        <end position="21"/>
    </location>
</feature>
<feature type="domain" description="Peptidase C1A papain C-terminal" evidence="9">
    <location>
        <begin position="97"/>
        <end position="339"/>
    </location>
</feature>
<dbReference type="Gene3D" id="3.90.70.10">
    <property type="entry name" value="Cysteine proteinases"/>
    <property type="match status" value="1"/>
</dbReference>
<dbReference type="Pfam" id="PF00112">
    <property type="entry name" value="Peptidase_C1"/>
    <property type="match status" value="1"/>
</dbReference>
<keyword evidence="6" id="KW-0865">Zymogen</keyword>
<dbReference type="CDD" id="cd02620">
    <property type="entry name" value="Peptidase_C1A_CathepsinB"/>
    <property type="match status" value="1"/>
</dbReference>
<keyword evidence="4" id="KW-0378">Hydrolase</keyword>
<dbReference type="InterPro" id="IPR025661">
    <property type="entry name" value="Pept_asp_AS"/>
</dbReference>
<keyword evidence="5" id="KW-0788">Thiol protease</keyword>
<dbReference type="PROSITE" id="PS00139">
    <property type="entry name" value="THIOL_PROTEASE_CYS"/>
    <property type="match status" value="1"/>
</dbReference>
<reference evidence="11" key="1">
    <citation type="submission" date="2011-07" db="EMBL/GenBank/DDBJ databases">
        <authorList>
            <consortium name="Caenorhabditis brenneri Sequencing and Analysis Consortium"/>
            <person name="Wilson R.K."/>
        </authorList>
    </citation>
    <scope>NUCLEOTIDE SEQUENCE [LARGE SCALE GENOMIC DNA]</scope>
    <source>
        <strain evidence="11">PB2801</strain>
    </source>
</reference>
<organism evidence="11">
    <name type="scientific">Caenorhabditis brenneri</name>
    <name type="common">Nematode worm</name>
    <dbReference type="NCBI Taxonomy" id="135651"/>
    <lineage>
        <taxon>Eukaryota</taxon>
        <taxon>Metazoa</taxon>
        <taxon>Ecdysozoa</taxon>
        <taxon>Nematoda</taxon>
        <taxon>Chromadorea</taxon>
        <taxon>Rhabditida</taxon>
        <taxon>Rhabditina</taxon>
        <taxon>Rhabditomorpha</taxon>
        <taxon>Rhabditoidea</taxon>
        <taxon>Rhabditidae</taxon>
        <taxon>Peloderinae</taxon>
        <taxon>Caenorhabditis</taxon>
    </lineage>
</organism>
<evidence type="ECO:0000256" key="6">
    <source>
        <dbReference type="ARBA" id="ARBA00023145"/>
    </source>
</evidence>
<dbReference type="InterPro" id="IPR000169">
    <property type="entry name" value="Pept_cys_AS"/>
</dbReference>
<dbReference type="FunFam" id="3.90.70.10:FF:000031">
    <property type="entry name" value="Cathepsin B"/>
    <property type="match status" value="1"/>
</dbReference>
<dbReference type="InterPro" id="IPR038765">
    <property type="entry name" value="Papain-like_cys_pep_sf"/>
</dbReference>
<dbReference type="SUPFAM" id="SSF54001">
    <property type="entry name" value="Cysteine proteinases"/>
    <property type="match status" value="1"/>
</dbReference>
<comment type="similarity">
    <text evidence="1">Belongs to the peptidase C1 family.</text>
</comment>
<dbReference type="EMBL" id="GL380059">
    <property type="protein sequence ID" value="EGT44629.1"/>
    <property type="molecule type" value="Genomic_DNA"/>
</dbReference>
<evidence type="ECO:0000259" key="9">
    <source>
        <dbReference type="SMART" id="SM00645"/>
    </source>
</evidence>
<evidence type="ECO:0000256" key="8">
    <source>
        <dbReference type="SAM" id="SignalP"/>
    </source>
</evidence>
<dbReference type="GO" id="GO:0006508">
    <property type="term" value="P:proteolysis"/>
    <property type="evidence" value="ECO:0007669"/>
    <property type="project" value="UniProtKB-KW"/>
</dbReference>
<evidence type="ECO:0000256" key="2">
    <source>
        <dbReference type="ARBA" id="ARBA00022670"/>
    </source>
</evidence>
<dbReference type="STRING" id="135651.G0P463"/>
<evidence type="ECO:0000256" key="4">
    <source>
        <dbReference type="ARBA" id="ARBA00022801"/>
    </source>
</evidence>
<dbReference type="eggNOG" id="KOG1543">
    <property type="taxonomic scope" value="Eukaryota"/>
</dbReference>
<keyword evidence="7" id="KW-1015">Disulfide bond</keyword>
<dbReference type="HOGENOM" id="CLU_012184_3_3_1"/>
<dbReference type="InterPro" id="IPR013128">
    <property type="entry name" value="Peptidase_C1A"/>
</dbReference>
<dbReference type="MEROPS" id="C01.A33"/>
<name>G0P463_CAEBE</name>
<keyword evidence="2" id="KW-0645">Protease</keyword>
<dbReference type="OrthoDB" id="640249at2759"/>
<evidence type="ECO:0000256" key="7">
    <source>
        <dbReference type="ARBA" id="ARBA00023157"/>
    </source>
</evidence>
<dbReference type="FunCoup" id="G0P463">
    <property type="interactions" value="199"/>
</dbReference>
<accession>G0P463</accession>
<dbReference type="SMART" id="SM00645">
    <property type="entry name" value="Pept_C1"/>
    <property type="match status" value="1"/>
</dbReference>
<evidence type="ECO:0000256" key="1">
    <source>
        <dbReference type="ARBA" id="ARBA00008455"/>
    </source>
</evidence>
<gene>
    <name evidence="10" type="ORF">CAEBREN_31940</name>
</gene>
<keyword evidence="11" id="KW-1185">Reference proteome</keyword>
<dbReference type="AlphaFoldDB" id="G0P463"/>
<dbReference type="PRINTS" id="PR00705">
    <property type="entry name" value="PAPAIN"/>
</dbReference>
<protein>
    <recommendedName>
        <fullName evidence="9">Peptidase C1A papain C-terminal domain-containing protein</fullName>
    </recommendedName>
</protein>
<dbReference type="InParanoid" id="G0P463"/>
<evidence type="ECO:0000313" key="10">
    <source>
        <dbReference type="EMBL" id="EGT44629.1"/>
    </source>
</evidence>